<evidence type="ECO:0000313" key="2">
    <source>
        <dbReference type="EMBL" id="RXK12372.1"/>
    </source>
</evidence>
<feature type="transmembrane region" description="Helical" evidence="1">
    <location>
        <begin position="194"/>
        <end position="212"/>
    </location>
</feature>
<dbReference type="RefSeq" id="WP_114841340.1">
    <property type="nucleotide sequence ID" value="NZ_CP031219.1"/>
</dbReference>
<dbReference type="EMBL" id="NXID01000082">
    <property type="protein sequence ID" value="RXK12372.1"/>
    <property type="molecule type" value="Genomic_DNA"/>
</dbReference>
<evidence type="ECO:0000313" key="3">
    <source>
        <dbReference type="Proteomes" id="UP000290092"/>
    </source>
</evidence>
<sequence>MIYKYNHIFIKFFFIFIPFIYAILYAPYGYDGYDNGFILGLSWQFFNDYVPYKDIIYVRPPISYMFHSIFLYLGDYSIIINRLFVYIQIATYSFLTIFMISKAFNYKNPTFIYFLSIISFMISAHTFPPMAWHTIDGIFFSIIGIFLIFNFQNILLVILGSLILLLGVLTKQPYYIVPIITFCFLFIQKDFKKLIIYVSSFSLFLFLFFLYLHKNDAFLQFIIQITGQTKLKDLLQSGFISYIKSFKDFFFVFLPPISVYLILKIILPKIKIEFFYLIIFWILIFMLNTYLNANSFYSVAHNFSHLLFIVSIIYTLIKLIIFKENKYTLLLLFIIISWASSISWGYNLTIFFMAPILFILAIPILNDFEKSSSIAKMNLTIILAFITYYVGYQHPYNLDHPNNKKEMTYKLEDIFTKFKYIYVDKKTYKEYKELKKLTNQYKDNFVVFPASTLIHFVTNTNNPIGVDWVMNAEINTEKNNIIKKLEENNIAVILKKSNLNPDGKFGSEVTNYIYSNWEIIQKGDIFNVYKFKK</sequence>
<feature type="transmembrane region" description="Helical" evidence="1">
    <location>
        <begin position="172"/>
        <end position="187"/>
    </location>
</feature>
<feature type="transmembrane region" description="Helical" evidence="1">
    <location>
        <begin position="85"/>
        <end position="104"/>
    </location>
</feature>
<reference evidence="2 3" key="1">
    <citation type="submission" date="2017-09" db="EMBL/GenBank/DDBJ databases">
        <title>Genomics of the genus Arcobacter.</title>
        <authorList>
            <person name="Perez-Cataluna A."/>
            <person name="Figueras M.J."/>
            <person name="Salas-Masso N."/>
        </authorList>
    </citation>
    <scope>NUCLEOTIDE SEQUENCE [LARGE SCALE GENOMIC DNA]</scope>
    <source>
        <strain evidence="2 3">CECT 7386</strain>
    </source>
</reference>
<dbReference type="AlphaFoldDB" id="A0AAX2AB73"/>
<accession>A0AAX2AB73</accession>
<name>A0AAX2AB73_9BACT</name>
<organism evidence="2 3">
    <name type="scientific">Malaciobacter mytili LMG 24559</name>
    <dbReference type="NCBI Taxonomy" id="1032238"/>
    <lineage>
        <taxon>Bacteria</taxon>
        <taxon>Pseudomonadati</taxon>
        <taxon>Campylobacterota</taxon>
        <taxon>Epsilonproteobacteria</taxon>
        <taxon>Campylobacterales</taxon>
        <taxon>Arcobacteraceae</taxon>
        <taxon>Malaciobacter</taxon>
    </lineage>
</organism>
<evidence type="ECO:0008006" key="4">
    <source>
        <dbReference type="Google" id="ProtNLM"/>
    </source>
</evidence>
<feature type="transmembrane region" description="Helical" evidence="1">
    <location>
        <begin position="375"/>
        <end position="392"/>
    </location>
</feature>
<dbReference type="Proteomes" id="UP000290092">
    <property type="component" value="Unassembled WGS sequence"/>
</dbReference>
<comment type="caution">
    <text evidence="2">The sequence shown here is derived from an EMBL/GenBank/DDBJ whole genome shotgun (WGS) entry which is preliminary data.</text>
</comment>
<feature type="transmembrane region" description="Helical" evidence="1">
    <location>
        <begin position="110"/>
        <end position="127"/>
    </location>
</feature>
<feature type="transmembrane region" description="Helical" evidence="1">
    <location>
        <begin position="139"/>
        <end position="166"/>
    </location>
</feature>
<gene>
    <name evidence="2" type="ORF">CP985_14475</name>
</gene>
<feature type="transmembrane region" description="Helical" evidence="1">
    <location>
        <begin position="350"/>
        <end position="368"/>
    </location>
</feature>
<feature type="transmembrane region" description="Helical" evidence="1">
    <location>
        <begin position="55"/>
        <end position="73"/>
    </location>
</feature>
<protein>
    <recommendedName>
        <fullName evidence="4">Glycosyltransferase RgtA/B/C/D-like domain-containing protein</fullName>
    </recommendedName>
</protein>
<feature type="transmembrane region" description="Helical" evidence="1">
    <location>
        <begin position="12"/>
        <end position="30"/>
    </location>
</feature>
<feature type="transmembrane region" description="Helical" evidence="1">
    <location>
        <begin position="249"/>
        <end position="267"/>
    </location>
</feature>
<feature type="transmembrane region" description="Helical" evidence="1">
    <location>
        <begin position="303"/>
        <end position="320"/>
    </location>
</feature>
<keyword evidence="1" id="KW-0472">Membrane</keyword>
<keyword evidence="3" id="KW-1185">Reference proteome</keyword>
<keyword evidence="1" id="KW-0812">Transmembrane</keyword>
<keyword evidence="1" id="KW-1133">Transmembrane helix</keyword>
<dbReference type="KEGG" id="amyt:AMYT_0877"/>
<feature type="transmembrane region" description="Helical" evidence="1">
    <location>
        <begin position="274"/>
        <end position="291"/>
    </location>
</feature>
<proteinExistence type="predicted"/>
<evidence type="ECO:0000256" key="1">
    <source>
        <dbReference type="SAM" id="Phobius"/>
    </source>
</evidence>